<keyword evidence="6" id="KW-1133">Transmembrane helix</keyword>
<dbReference type="PROSITE" id="PS50111">
    <property type="entry name" value="CHEMOTAXIS_TRANSDUC_2"/>
    <property type="match status" value="1"/>
</dbReference>
<gene>
    <name evidence="10" type="ORF">FRZ61_04200</name>
</gene>
<accession>A0A5J6MT77</accession>
<keyword evidence="3 5" id="KW-0807">Transducer</keyword>
<evidence type="ECO:0000256" key="4">
    <source>
        <dbReference type="ARBA" id="ARBA00029447"/>
    </source>
</evidence>
<reference evidence="10 11" key="1">
    <citation type="submission" date="2019-08" db="EMBL/GenBank/DDBJ databases">
        <title>Hyperibacter terrae gen. nov., sp. nov. and Hyperibacter viscosus sp. nov., two new members in the family Rhodospirillaceae isolated from the rhizosphere of Hypericum perforatum.</title>
        <authorList>
            <person name="Noviana Z."/>
        </authorList>
    </citation>
    <scope>NUCLEOTIDE SEQUENCE [LARGE SCALE GENOMIC DNA]</scope>
    <source>
        <strain evidence="10 11">R5959</strain>
    </source>
</reference>
<dbReference type="GO" id="GO:0004888">
    <property type="term" value="F:transmembrane signaling receptor activity"/>
    <property type="evidence" value="ECO:0007669"/>
    <property type="project" value="InterPro"/>
</dbReference>
<evidence type="ECO:0000313" key="11">
    <source>
        <dbReference type="Proteomes" id="UP000325797"/>
    </source>
</evidence>
<keyword evidence="11" id="KW-1185">Reference proteome</keyword>
<dbReference type="GO" id="GO:0006935">
    <property type="term" value="P:chemotaxis"/>
    <property type="evidence" value="ECO:0007669"/>
    <property type="project" value="InterPro"/>
</dbReference>
<dbReference type="PANTHER" id="PTHR32089">
    <property type="entry name" value="METHYL-ACCEPTING CHEMOTAXIS PROTEIN MCPB"/>
    <property type="match status" value="1"/>
</dbReference>
<keyword evidence="2" id="KW-1003">Cell membrane</keyword>
<keyword evidence="6" id="KW-0812">Transmembrane</keyword>
<keyword evidence="6" id="KW-0472">Membrane</keyword>
<evidence type="ECO:0000259" key="8">
    <source>
        <dbReference type="PROSITE" id="PS50192"/>
    </source>
</evidence>
<dbReference type="PROSITE" id="PS50885">
    <property type="entry name" value="HAMP"/>
    <property type="match status" value="1"/>
</dbReference>
<dbReference type="InterPro" id="IPR003660">
    <property type="entry name" value="HAMP_dom"/>
</dbReference>
<dbReference type="KEGG" id="hadh:FRZ61_04200"/>
<dbReference type="GO" id="GO:0007165">
    <property type="term" value="P:signal transduction"/>
    <property type="evidence" value="ECO:0007669"/>
    <property type="project" value="UniProtKB-KW"/>
</dbReference>
<feature type="transmembrane region" description="Helical" evidence="6">
    <location>
        <begin position="36"/>
        <end position="52"/>
    </location>
</feature>
<dbReference type="Gene3D" id="6.10.340.10">
    <property type="match status" value="1"/>
</dbReference>
<evidence type="ECO:0000256" key="1">
    <source>
        <dbReference type="ARBA" id="ARBA00004429"/>
    </source>
</evidence>
<dbReference type="SMART" id="SM00304">
    <property type="entry name" value="HAMP"/>
    <property type="match status" value="1"/>
</dbReference>
<dbReference type="GO" id="GO:0005886">
    <property type="term" value="C:plasma membrane"/>
    <property type="evidence" value="ECO:0007669"/>
    <property type="project" value="UniProtKB-SubCell"/>
</dbReference>
<dbReference type="InterPro" id="IPR004090">
    <property type="entry name" value="Chemotax_Me-accpt_rcpt"/>
</dbReference>
<sequence length="435" mass="45259">MTSLSSLSKARLAGLASAVFVAAFAGLAALDGTAPWHAAAVLLPLGGIVWMLRELGRTRRSLARAQQVCKQVSRGDFEARLTDIRDKGEIGELMWSINELIDRSDAFVRESAASMDHVAHNQYFRRIVDTGMVGAFLLSAQRINGATDSIAAKVGEFRKLTGDFEIAVKDVVKTVAASSTEMKAAAGTLGTTANDTTRRADAVATASDQASASVTTVAAATEEVASSIREIGTQVQRSSEITLAAVREADATNETVHSLAAAAGKIGEVVNLITEIAAQTNLLALNATIEAARAGEAGKGFAVVASEVKQLANQTAKATEEITQQVASIQTATRRAVDGVEGVGRTVREVNEIAATIAAAVEEQSAATREISASVQRASAGTTEVAGNIHEVTAAAAETGQAAGTVLKDATELSEQAERLNMAVDRFLASVRKVV</sequence>
<comment type="subcellular location">
    <subcellularLocation>
        <location evidence="1">Cell inner membrane</location>
        <topology evidence="1">Multi-pass membrane protein</topology>
    </subcellularLocation>
</comment>
<dbReference type="SUPFAM" id="SSF58104">
    <property type="entry name" value="Methyl-accepting chemotaxis protein (MCP) signaling domain"/>
    <property type="match status" value="1"/>
</dbReference>
<dbReference type="Proteomes" id="UP000325797">
    <property type="component" value="Chromosome"/>
</dbReference>
<evidence type="ECO:0000259" key="7">
    <source>
        <dbReference type="PROSITE" id="PS50111"/>
    </source>
</evidence>
<feature type="domain" description="T-SNARE coiled-coil homology" evidence="8">
    <location>
        <begin position="330"/>
        <end position="392"/>
    </location>
</feature>
<organism evidence="10 11">
    <name type="scientific">Hypericibacter adhaerens</name>
    <dbReference type="NCBI Taxonomy" id="2602016"/>
    <lineage>
        <taxon>Bacteria</taxon>
        <taxon>Pseudomonadati</taxon>
        <taxon>Pseudomonadota</taxon>
        <taxon>Alphaproteobacteria</taxon>
        <taxon>Rhodospirillales</taxon>
        <taxon>Dongiaceae</taxon>
        <taxon>Hypericibacter</taxon>
    </lineage>
</organism>
<evidence type="ECO:0000259" key="9">
    <source>
        <dbReference type="PROSITE" id="PS50885"/>
    </source>
</evidence>
<evidence type="ECO:0000256" key="3">
    <source>
        <dbReference type="ARBA" id="ARBA00023224"/>
    </source>
</evidence>
<dbReference type="PROSITE" id="PS50192">
    <property type="entry name" value="T_SNARE"/>
    <property type="match status" value="1"/>
</dbReference>
<dbReference type="EMBL" id="CP042582">
    <property type="protein sequence ID" value="QEX20503.1"/>
    <property type="molecule type" value="Genomic_DNA"/>
</dbReference>
<protein>
    <submittedName>
        <fullName evidence="10">Chemotaxis protein</fullName>
    </submittedName>
</protein>
<dbReference type="CDD" id="cd06225">
    <property type="entry name" value="HAMP"/>
    <property type="match status" value="1"/>
</dbReference>
<name>A0A5J6MT77_9PROT</name>
<dbReference type="AlphaFoldDB" id="A0A5J6MT77"/>
<evidence type="ECO:0000256" key="6">
    <source>
        <dbReference type="SAM" id="Phobius"/>
    </source>
</evidence>
<dbReference type="SMART" id="SM00283">
    <property type="entry name" value="MA"/>
    <property type="match status" value="1"/>
</dbReference>
<dbReference type="InterPro" id="IPR004089">
    <property type="entry name" value="MCPsignal_dom"/>
</dbReference>
<comment type="similarity">
    <text evidence="4">Belongs to the methyl-accepting chemotaxis (MCP) protein family.</text>
</comment>
<dbReference type="PANTHER" id="PTHR32089:SF112">
    <property type="entry name" value="LYSOZYME-LIKE PROTEIN-RELATED"/>
    <property type="match status" value="1"/>
</dbReference>
<evidence type="ECO:0000313" key="10">
    <source>
        <dbReference type="EMBL" id="QEX20503.1"/>
    </source>
</evidence>
<dbReference type="Gene3D" id="1.10.287.950">
    <property type="entry name" value="Methyl-accepting chemotaxis protein"/>
    <property type="match status" value="1"/>
</dbReference>
<dbReference type="InterPro" id="IPR000727">
    <property type="entry name" value="T_SNARE_dom"/>
</dbReference>
<feature type="transmembrane region" description="Helical" evidence="6">
    <location>
        <begin position="12"/>
        <end position="30"/>
    </location>
</feature>
<keyword evidence="2" id="KW-0997">Cell inner membrane</keyword>
<proteinExistence type="inferred from homology"/>
<evidence type="ECO:0000256" key="2">
    <source>
        <dbReference type="ARBA" id="ARBA00022519"/>
    </source>
</evidence>
<dbReference type="Pfam" id="PF00015">
    <property type="entry name" value="MCPsignal"/>
    <property type="match status" value="1"/>
</dbReference>
<feature type="domain" description="HAMP" evidence="9">
    <location>
        <begin position="56"/>
        <end position="109"/>
    </location>
</feature>
<feature type="domain" description="Methyl-accepting transducer" evidence="7">
    <location>
        <begin position="178"/>
        <end position="400"/>
    </location>
</feature>
<evidence type="ECO:0000256" key="5">
    <source>
        <dbReference type="PROSITE-ProRule" id="PRU00284"/>
    </source>
</evidence>
<dbReference type="PRINTS" id="PR00260">
    <property type="entry name" value="CHEMTRNSDUCR"/>
</dbReference>